<dbReference type="Gene3D" id="1.10.10.10">
    <property type="entry name" value="Winged helix-like DNA-binding domain superfamily/Winged helix DNA-binding domain"/>
    <property type="match status" value="1"/>
</dbReference>
<dbReference type="CDD" id="cd19935">
    <property type="entry name" value="REC_OmpR_CusR-like"/>
    <property type="match status" value="1"/>
</dbReference>
<dbReference type="InterPro" id="IPR039420">
    <property type="entry name" value="WalR-like"/>
</dbReference>
<organism evidence="10">
    <name type="scientific">Kuenenia stuttgartiensis</name>
    <dbReference type="NCBI Taxonomy" id="174633"/>
    <lineage>
        <taxon>Bacteria</taxon>
        <taxon>Pseudomonadati</taxon>
        <taxon>Planctomycetota</taxon>
        <taxon>Candidatus Brocadiia</taxon>
        <taxon>Candidatus Brocadiales</taxon>
        <taxon>Candidatus Brocadiaceae</taxon>
        <taxon>Candidatus Kuenenia</taxon>
    </lineage>
</organism>
<dbReference type="PANTHER" id="PTHR48111">
    <property type="entry name" value="REGULATOR OF RPOS"/>
    <property type="match status" value="1"/>
</dbReference>
<keyword evidence="5" id="KW-0804">Transcription</keyword>
<reference evidence="11 14" key="5">
    <citation type="submission" date="2020-02" db="EMBL/GenBank/DDBJ databases">
        <title>Newly sequenced genome of strain CSTR1 showed variability in Candidatus Kuenenia stuttgartiensis genomes.</title>
        <authorList>
            <person name="Ding C."/>
            <person name="Adrian L."/>
        </authorList>
    </citation>
    <scope>NUCLEOTIDE SEQUENCE [LARGE SCALE GENOMIC DNA]</scope>
    <source>
        <strain evidence="11 14">CSTR1</strain>
    </source>
</reference>
<evidence type="ECO:0000256" key="3">
    <source>
        <dbReference type="ARBA" id="ARBA00023015"/>
    </source>
</evidence>
<protein>
    <submittedName>
        <fullName evidence="10 12">Strongly similar to two-component response regulator OmpR/PhoB family</fullName>
    </submittedName>
    <submittedName>
        <fullName evidence="11">Transcriptional activator protein CzcR</fullName>
    </submittedName>
</protein>
<dbReference type="SUPFAM" id="SSF52172">
    <property type="entry name" value="CheY-like"/>
    <property type="match status" value="1"/>
</dbReference>
<dbReference type="GO" id="GO:0006355">
    <property type="term" value="P:regulation of DNA-templated transcription"/>
    <property type="evidence" value="ECO:0007669"/>
    <property type="project" value="InterPro"/>
</dbReference>
<evidence type="ECO:0000256" key="5">
    <source>
        <dbReference type="ARBA" id="ARBA00023163"/>
    </source>
</evidence>
<reference evidence="10" key="1">
    <citation type="journal article" date="2006" name="Nature">
        <title>Deciphering the evolution and metabolism of an anammox bacterium from a community genome.</title>
        <authorList>
            <person name="Strous M."/>
            <person name="Pelletier E."/>
            <person name="Mangenot S."/>
            <person name="Rattei T."/>
            <person name="Lehner A."/>
            <person name="Taylor M.W."/>
            <person name="Horn M."/>
            <person name="Daims H."/>
            <person name="Bartol-Mavel D."/>
            <person name="Wincker P."/>
            <person name="Barbe V."/>
            <person name="Fonknechten N."/>
            <person name="Vallenet D."/>
            <person name="Segurens B."/>
            <person name="Schenowitz-Truong C."/>
            <person name="Medigue C."/>
            <person name="Collingro A."/>
            <person name="Snel B."/>
            <person name="Dutilh B.E."/>
            <person name="OpDenCamp H.J.M."/>
            <person name="vanDerDrift C."/>
            <person name="Cirpus I."/>
            <person name="vanDePas-Schoonen K.T."/>
            <person name="Harhangi H.R."/>
            <person name="vanNiftrik L."/>
            <person name="Schmid M."/>
            <person name="Keltjens J."/>
            <person name="vanDeVossenberg J."/>
            <person name="Kartal B."/>
            <person name="Meier H."/>
            <person name="Frishman D."/>
            <person name="Huynen M.A."/>
            <person name="Mewes H."/>
            <person name="Weissenbach J."/>
            <person name="Jetten M.S.M."/>
            <person name="Wagner M."/>
            <person name="LePaslier D."/>
        </authorList>
    </citation>
    <scope>NUCLEOTIDE SEQUENCE</scope>
</reference>
<evidence type="ECO:0000259" key="8">
    <source>
        <dbReference type="PROSITE" id="PS50110"/>
    </source>
</evidence>
<evidence type="ECO:0000313" key="12">
    <source>
        <dbReference type="EMBL" id="SOH03127.1"/>
    </source>
</evidence>
<dbReference type="GO" id="GO:0000156">
    <property type="term" value="F:phosphorelay response regulator activity"/>
    <property type="evidence" value="ECO:0007669"/>
    <property type="project" value="TreeGrafter"/>
</dbReference>
<dbReference type="InterPro" id="IPR036388">
    <property type="entry name" value="WH-like_DNA-bd_sf"/>
</dbReference>
<dbReference type="GO" id="GO:0032993">
    <property type="term" value="C:protein-DNA complex"/>
    <property type="evidence" value="ECO:0007669"/>
    <property type="project" value="TreeGrafter"/>
</dbReference>
<reference evidence="10" key="2">
    <citation type="submission" date="2006-01" db="EMBL/GenBank/DDBJ databases">
        <authorList>
            <person name="Genoscope"/>
        </authorList>
    </citation>
    <scope>NUCLEOTIDE SEQUENCE</scope>
</reference>
<dbReference type="EMBL" id="CP049055">
    <property type="protein sequence ID" value="QII11427.1"/>
    <property type="molecule type" value="Genomic_DNA"/>
</dbReference>
<dbReference type="InterPro" id="IPR001789">
    <property type="entry name" value="Sig_transdc_resp-reg_receiver"/>
</dbReference>
<dbReference type="CDD" id="cd00383">
    <property type="entry name" value="trans_reg_C"/>
    <property type="match status" value="1"/>
</dbReference>
<dbReference type="InterPro" id="IPR006291">
    <property type="entry name" value="CusR-like"/>
</dbReference>
<keyword evidence="1 6" id="KW-0597">Phosphoprotein</keyword>
<proteinExistence type="predicted"/>
<keyword evidence="4 7" id="KW-0238">DNA-binding</keyword>
<dbReference type="Pfam" id="PF00072">
    <property type="entry name" value="Response_reg"/>
    <property type="match status" value="1"/>
</dbReference>
<dbReference type="Pfam" id="PF00486">
    <property type="entry name" value="Trans_reg_C"/>
    <property type="match status" value="1"/>
</dbReference>
<feature type="domain" description="OmpR/PhoB-type" evidence="9">
    <location>
        <begin position="124"/>
        <end position="222"/>
    </location>
</feature>
<dbReference type="NCBIfam" id="TIGR01387">
    <property type="entry name" value="cztR_silR_copR"/>
    <property type="match status" value="1"/>
</dbReference>
<name>Q1Q2T5_KUEST</name>
<gene>
    <name evidence="10" type="primary">phoB</name>
    <name evidence="11" type="synonym">czcR</name>
    <name evidence="12" type="synonym">phoB_1</name>
    <name evidence="11" type="ORF">KsCSTR_20480</name>
    <name evidence="12" type="ORF">KSMBR1_0613</name>
    <name evidence="10" type="ORF">kuste3562</name>
</gene>
<feature type="DNA-binding region" description="OmpR/PhoB-type" evidence="7">
    <location>
        <begin position="124"/>
        <end position="222"/>
    </location>
</feature>
<keyword evidence="3" id="KW-0805">Transcription regulation</keyword>
<evidence type="ECO:0000256" key="7">
    <source>
        <dbReference type="PROSITE-ProRule" id="PRU01091"/>
    </source>
</evidence>
<keyword evidence="13" id="KW-1185">Reference proteome</keyword>
<dbReference type="Gene3D" id="6.10.250.690">
    <property type="match status" value="1"/>
</dbReference>
<evidence type="ECO:0000313" key="10">
    <source>
        <dbReference type="EMBL" id="CAJ74325.1"/>
    </source>
</evidence>
<evidence type="ECO:0000256" key="6">
    <source>
        <dbReference type="PROSITE-ProRule" id="PRU00169"/>
    </source>
</evidence>
<evidence type="ECO:0000256" key="1">
    <source>
        <dbReference type="ARBA" id="ARBA00022553"/>
    </source>
</evidence>
<dbReference type="EMBL" id="LT934425">
    <property type="protein sequence ID" value="SOH03127.1"/>
    <property type="molecule type" value="Genomic_DNA"/>
</dbReference>
<dbReference type="GO" id="GO:0005829">
    <property type="term" value="C:cytosol"/>
    <property type="evidence" value="ECO:0007669"/>
    <property type="project" value="TreeGrafter"/>
</dbReference>
<feature type="domain" description="Response regulatory" evidence="8">
    <location>
        <begin position="2"/>
        <end position="116"/>
    </location>
</feature>
<dbReference type="Proteomes" id="UP000501926">
    <property type="component" value="Chromosome"/>
</dbReference>
<dbReference type="SMART" id="SM00862">
    <property type="entry name" value="Trans_reg_C"/>
    <property type="match status" value="1"/>
</dbReference>
<sequence>MKILIIEDEKKIAKYLKQGLEENSYTVDIAHNGIDGLHLATHENYDLIVVDIMLPGINGKEVLKQIRNTGIHTPAIFLTAIDSVNDKVNGLDIGADDYIVKPFSFSELLARIRACMRRRTDNYVSNLKTGNVTLDPKTRKVFRDKQKIELTPIEFSILEYFMRNPGQILTRTMISEHIWDYNYESFSNVIDVHISRLRNKLEKDFDKGIIHTVRRVGYVLEERD</sequence>
<dbReference type="InterPro" id="IPR001867">
    <property type="entry name" value="OmpR/PhoB-type_DNA-bd"/>
</dbReference>
<dbReference type="InterPro" id="IPR011006">
    <property type="entry name" value="CheY-like_superfamily"/>
</dbReference>
<evidence type="ECO:0000313" key="11">
    <source>
        <dbReference type="EMBL" id="QII11427.1"/>
    </source>
</evidence>
<dbReference type="EMBL" id="CT573071">
    <property type="protein sequence ID" value="CAJ74325.1"/>
    <property type="molecule type" value="Genomic_DNA"/>
</dbReference>
<evidence type="ECO:0000313" key="14">
    <source>
        <dbReference type="Proteomes" id="UP000501926"/>
    </source>
</evidence>
<dbReference type="OrthoDB" id="272875at2"/>
<dbReference type="Gene3D" id="3.40.50.2300">
    <property type="match status" value="1"/>
</dbReference>
<dbReference type="AlphaFoldDB" id="Q1Q2T5"/>
<dbReference type="Proteomes" id="UP000221734">
    <property type="component" value="Chromosome Kuenenia_stuttgartiensis_MBR1"/>
</dbReference>
<dbReference type="PROSITE" id="PS50110">
    <property type="entry name" value="RESPONSE_REGULATORY"/>
    <property type="match status" value="1"/>
</dbReference>
<keyword evidence="2" id="KW-0902">Two-component regulatory system</keyword>
<evidence type="ECO:0000256" key="4">
    <source>
        <dbReference type="ARBA" id="ARBA00023125"/>
    </source>
</evidence>
<dbReference type="KEGG" id="kst:KSMBR1_0613"/>
<dbReference type="PANTHER" id="PTHR48111:SF22">
    <property type="entry name" value="REGULATOR OF RPOS"/>
    <property type="match status" value="1"/>
</dbReference>
<dbReference type="FunFam" id="1.10.10.10:FF:000005">
    <property type="entry name" value="Two-component system response regulator"/>
    <property type="match status" value="1"/>
</dbReference>
<dbReference type="SMART" id="SM00448">
    <property type="entry name" value="REC"/>
    <property type="match status" value="1"/>
</dbReference>
<accession>Q1Q2T5</accession>
<dbReference type="RefSeq" id="WP_099324008.1">
    <property type="nucleotide sequence ID" value="NZ_CP049055.1"/>
</dbReference>
<dbReference type="GO" id="GO:0000976">
    <property type="term" value="F:transcription cis-regulatory region binding"/>
    <property type="evidence" value="ECO:0007669"/>
    <property type="project" value="TreeGrafter"/>
</dbReference>
<reference evidence="13" key="3">
    <citation type="submission" date="2017-10" db="EMBL/GenBank/DDBJ databases">
        <authorList>
            <person name="Frank J."/>
        </authorList>
    </citation>
    <scope>NUCLEOTIDE SEQUENCE [LARGE SCALE GENOMIC DNA]</scope>
</reference>
<dbReference type="FunFam" id="3.40.50.2300:FF:000001">
    <property type="entry name" value="DNA-binding response regulator PhoB"/>
    <property type="match status" value="1"/>
</dbReference>
<evidence type="ECO:0000259" key="9">
    <source>
        <dbReference type="PROSITE" id="PS51755"/>
    </source>
</evidence>
<reference evidence="12" key="4">
    <citation type="submission" date="2017-10" db="EMBL/GenBank/DDBJ databases">
        <authorList>
            <person name="Banno H."/>
            <person name="Chua N.-H."/>
        </authorList>
    </citation>
    <scope>NUCLEOTIDE SEQUENCE [LARGE SCALE GENOMIC DNA]</scope>
    <source>
        <strain evidence="12">Kuenenia_mbr1_ru-nijmegen</strain>
    </source>
</reference>
<evidence type="ECO:0000256" key="2">
    <source>
        <dbReference type="ARBA" id="ARBA00023012"/>
    </source>
</evidence>
<dbReference type="PROSITE" id="PS51755">
    <property type="entry name" value="OMPR_PHOB"/>
    <property type="match status" value="1"/>
</dbReference>
<evidence type="ECO:0000313" key="13">
    <source>
        <dbReference type="Proteomes" id="UP000221734"/>
    </source>
</evidence>
<feature type="modified residue" description="4-aspartylphosphate" evidence="6">
    <location>
        <position position="51"/>
    </location>
</feature>